<keyword evidence="2" id="KW-0732">Signal</keyword>
<feature type="region of interest" description="Disordered" evidence="1">
    <location>
        <begin position="230"/>
        <end position="258"/>
    </location>
</feature>
<dbReference type="Proteomes" id="UP001516472">
    <property type="component" value="Unassembled WGS sequence"/>
</dbReference>
<dbReference type="EMBL" id="JAAIYO010000014">
    <property type="protein sequence ID" value="MBE4752807.1"/>
    <property type="molecule type" value="Genomic_DNA"/>
</dbReference>
<evidence type="ECO:0000256" key="1">
    <source>
        <dbReference type="SAM" id="MobiDB-lite"/>
    </source>
</evidence>
<accession>A0ABR9PY06</accession>
<reference evidence="3 4" key="1">
    <citation type="submission" date="2020-02" db="EMBL/GenBank/DDBJ databases">
        <authorList>
            <person name="Babadi Z.K."/>
            <person name="Risdian C."/>
            <person name="Ebrahimipour G.H."/>
            <person name="Wink J."/>
        </authorList>
    </citation>
    <scope>NUCLEOTIDE SEQUENCE [LARGE SCALE GENOMIC DNA]</scope>
    <source>
        <strain evidence="3 4">ZKHCc1 1396</strain>
    </source>
</reference>
<gene>
    <name evidence="3" type="ORF">G4177_32090</name>
</gene>
<sequence>MTSRRLRSLPSLVRHWIRAPLLGSLALGGPLLATSAHAVELDDGTPSIVGVAMEDGELMARIHWAGSEKTLPERVTLVAYDGQGNDTARLELSPEPGKVSEVRIAGAVREPWETGWAQKLVLRGPDGKELARQHYDVSLDCVDAKVCDLKVSPGVAAGPEVLHVSSALDATLVTLEKEYEGKAYDLVEAVTRRSPALRGEALAHSMALVRAPYEGACNCQWVTSVTRQGTQPVNPGPEHALTATPLRPTQPGSYRRTAQGSVQVSLRLNCQAPSLIRFQAVGVRQGSLVRDLLMPVPTLNTCVGRCSASYDHFGRISAQTTVNPSPTPNQIMIATATETGLYHLGNFPTVLLNENSFGNDSFDESVGASGVSTGFGAIQMSGEAWISNNGTPPTPTAAVRNGYAVGVRGSAVCPGGGMLFPIGRVWDVATTQGAAHQNSLLEQLWGFLGL</sequence>
<evidence type="ECO:0000256" key="2">
    <source>
        <dbReference type="SAM" id="SignalP"/>
    </source>
</evidence>
<evidence type="ECO:0000313" key="4">
    <source>
        <dbReference type="Proteomes" id="UP001516472"/>
    </source>
</evidence>
<proteinExistence type="predicted"/>
<organism evidence="3 4">
    <name type="scientific">Corallococcus soli</name>
    <dbReference type="NCBI Taxonomy" id="2710757"/>
    <lineage>
        <taxon>Bacteria</taxon>
        <taxon>Pseudomonadati</taxon>
        <taxon>Myxococcota</taxon>
        <taxon>Myxococcia</taxon>
        <taxon>Myxococcales</taxon>
        <taxon>Cystobacterineae</taxon>
        <taxon>Myxococcaceae</taxon>
        <taxon>Corallococcus</taxon>
    </lineage>
</organism>
<protein>
    <submittedName>
        <fullName evidence="3">Uncharacterized protein</fullName>
    </submittedName>
</protein>
<dbReference type="RefSeq" id="WP_193429984.1">
    <property type="nucleotide sequence ID" value="NZ_CBCSIP010000443.1"/>
</dbReference>
<evidence type="ECO:0000313" key="3">
    <source>
        <dbReference type="EMBL" id="MBE4752807.1"/>
    </source>
</evidence>
<name>A0ABR9PY06_9BACT</name>
<comment type="caution">
    <text evidence="3">The sequence shown here is derived from an EMBL/GenBank/DDBJ whole genome shotgun (WGS) entry which is preliminary data.</text>
</comment>
<keyword evidence="4" id="KW-1185">Reference proteome</keyword>
<feature type="signal peptide" evidence="2">
    <location>
        <begin position="1"/>
        <end position="38"/>
    </location>
</feature>
<feature type="chain" id="PRO_5046935104" evidence="2">
    <location>
        <begin position="39"/>
        <end position="450"/>
    </location>
</feature>